<feature type="domain" description="Malonyl-CoA:ACP transacylase (MAT)" evidence="5">
    <location>
        <begin position="12"/>
        <end position="303"/>
    </location>
</feature>
<dbReference type="InterPro" id="IPR001227">
    <property type="entry name" value="Ac_transferase_dom_sf"/>
</dbReference>
<dbReference type="SUPFAM" id="SSF52151">
    <property type="entry name" value="FabD/lysophospholipase-like"/>
    <property type="match status" value="1"/>
</dbReference>
<proteinExistence type="predicted"/>
<dbReference type="KEGG" id="ppho:CTZ24_09095"/>
<evidence type="ECO:0000313" key="6">
    <source>
        <dbReference type="EMBL" id="MDO6406130.1"/>
    </source>
</evidence>
<accession>A0AAP9H4M3</accession>
<reference evidence="8" key="1">
    <citation type="submission" date="2017-11" db="EMBL/GenBank/DDBJ databases">
        <title>Genome sequence of Pantoea sp. MSR2.</title>
        <authorList>
            <person name="Nascimento F.X."/>
        </authorList>
    </citation>
    <scope>NUCLEOTIDE SEQUENCE [LARGE SCALE GENOMIC DNA]</scope>
    <source>
        <strain evidence="8">MSR2</strain>
    </source>
</reference>
<reference evidence="7" key="2">
    <citation type="journal article" date="2020" name="Environ. Microbiol.">
        <title>The extreme plant-growth-promoting properties of Pantoea phytobeneficialis MSR2 revealed by functional and genomic analysis.</title>
        <authorList>
            <person name="Nascimento F.X."/>
            <person name="Hernandez A.G."/>
            <person name="Glick B.R."/>
            <person name="Rossi M.J."/>
        </authorList>
    </citation>
    <scope>NUCLEOTIDE SEQUENCE</scope>
    <source>
        <strain evidence="7">MSR2</strain>
    </source>
</reference>
<dbReference type="Proteomes" id="UP000424872">
    <property type="component" value="Chromosome"/>
</dbReference>
<dbReference type="InterPro" id="IPR050858">
    <property type="entry name" value="Mal-CoA-ACP_Trans/PKS_FabD"/>
</dbReference>
<dbReference type="EC" id="2.3.1.39" evidence="1"/>
<dbReference type="InterPro" id="IPR014043">
    <property type="entry name" value="Acyl_transferase_dom"/>
</dbReference>
<dbReference type="Gene3D" id="3.40.366.10">
    <property type="entry name" value="Malonyl-Coenzyme A Acyl Carrier Protein, domain 2"/>
    <property type="match status" value="1"/>
</dbReference>
<dbReference type="RefSeq" id="WP_208725356.1">
    <property type="nucleotide sequence ID" value="NZ_CP024636.1"/>
</dbReference>
<dbReference type="EMBL" id="CP024636">
    <property type="protein sequence ID" value="QGR06558.1"/>
    <property type="molecule type" value="Genomic_DNA"/>
</dbReference>
<reference evidence="6" key="3">
    <citation type="submission" date="2023-07" db="EMBL/GenBank/DDBJ databases">
        <title>The extreme plant-growth-promoting properties of Pantoea phytobeneficialis PF55 revealed by functional and genomic analysis.</title>
        <authorList>
            <person name="Nascimento F.X."/>
            <person name="Marcio R.J."/>
        </authorList>
    </citation>
    <scope>NUCLEOTIDE SEQUENCE</scope>
    <source>
        <strain evidence="6">PF55</strain>
    </source>
</reference>
<sequence>MDDKHAPAVALMFSGQGNPVIGMGADLWHINQQARQIWDCASDISQMDIRRLCLKGPMNKLVQTPCQQVAVTAINVTLYTLLLDKLNVETTVGCCGHSVGEYSALYAAKAVSLEDLFKIIHFRSQLMHELSKENSGTMYVVKGIDYHTMTELIARSDIELDVSCDNSPHQQVIGGTSAALTAFVPLLARHGFDAFKPGVSGAWHTRLMAQGVKQMRNFLAAVEIKRPDFDMLMNVTGCAEYEPEKIKHNLALHLTHTVKWTDSMARLLSHPLTPVLIEVSNKAYLGHMLKDFPGFTSKMTQHCRTITGAL</sequence>
<dbReference type="PANTHER" id="PTHR42681">
    <property type="entry name" value="MALONYL-COA-ACYL CARRIER PROTEIN TRANSACYLASE, MITOCHONDRIAL"/>
    <property type="match status" value="1"/>
</dbReference>
<dbReference type="SUPFAM" id="SSF55048">
    <property type="entry name" value="Probable ACP-binding domain of malonyl-CoA ACP transacylase"/>
    <property type="match status" value="1"/>
</dbReference>
<evidence type="ECO:0000313" key="7">
    <source>
        <dbReference type="EMBL" id="QGR06558.1"/>
    </source>
</evidence>
<evidence type="ECO:0000259" key="5">
    <source>
        <dbReference type="SMART" id="SM00827"/>
    </source>
</evidence>
<dbReference type="GO" id="GO:0006633">
    <property type="term" value="P:fatty acid biosynthetic process"/>
    <property type="evidence" value="ECO:0007669"/>
    <property type="project" value="TreeGrafter"/>
</dbReference>
<name>A0AAP9H4M3_9GAMM</name>
<dbReference type="GO" id="GO:0004314">
    <property type="term" value="F:[acyl-carrier-protein] S-malonyltransferase activity"/>
    <property type="evidence" value="ECO:0007669"/>
    <property type="project" value="UniProtKB-EC"/>
</dbReference>
<keyword evidence="3 6" id="KW-0012">Acyltransferase</keyword>
<comment type="catalytic activity">
    <reaction evidence="4">
        <text>holo-[ACP] + malonyl-CoA = malonyl-[ACP] + CoA</text>
        <dbReference type="Rhea" id="RHEA:41792"/>
        <dbReference type="Rhea" id="RHEA-COMP:9623"/>
        <dbReference type="Rhea" id="RHEA-COMP:9685"/>
        <dbReference type="ChEBI" id="CHEBI:57287"/>
        <dbReference type="ChEBI" id="CHEBI:57384"/>
        <dbReference type="ChEBI" id="CHEBI:64479"/>
        <dbReference type="ChEBI" id="CHEBI:78449"/>
        <dbReference type="EC" id="2.3.1.39"/>
    </reaction>
</comment>
<evidence type="ECO:0000256" key="3">
    <source>
        <dbReference type="ARBA" id="ARBA00023315"/>
    </source>
</evidence>
<dbReference type="Pfam" id="PF00698">
    <property type="entry name" value="Acyl_transf_1"/>
    <property type="match status" value="1"/>
</dbReference>
<keyword evidence="9" id="KW-1185">Reference proteome</keyword>
<dbReference type="Proteomes" id="UP001171299">
    <property type="component" value="Unassembled WGS sequence"/>
</dbReference>
<evidence type="ECO:0000256" key="1">
    <source>
        <dbReference type="ARBA" id="ARBA00013258"/>
    </source>
</evidence>
<dbReference type="AlphaFoldDB" id="A0AAP9H4M3"/>
<dbReference type="InterPro" id="IPR016035">
    <property type="entry name" value="Acyl_Trfase/lysoPLipase"/>
</dbReference>
<evidence type="ECO:0000313" key="9">
    <source>
        <dbReference type="Proteomes" id="UP001171299"/>
    </source>
</evidence>
<dbReference type="InterPro" id="IPR016036">
    <property type="entry name" value="Malonyl_transacylase_ACP-bd"/>
</dbReference>
<gene>
    <name evidence="7" type="ORF">CTZ24_09095</name>
    <name evidence="6" type="ORF">Q3404_06020</name>
</gene>
<protein>
    <recommendedName>
        <fullName evidence="1">[acyl-carrier-protein] S-malonyltransferase</fullName>
        <ecNumber evidence="1">2.3.1.39</ecNumber>
    </recommendedName>
</protein>
<keyword evidence="2 6" id="KW-0808">Transferase</keyword>
<dbReference type="PANTHER" id="PTHR42681:SF1">
    <property type="entry name" value="MALONYL-COA-ACYL CARRIER PROTEIN TRANSACYLASE, MITOCHONDRIAL"/>
    <property type="match status" value="1"/>
</dbReference>
<dbReference type="Gene3D" id="3.30.70.250">
    <property type="entry name" value="Malonyl-CoA ACP transacylase, ACP-binding"/>
    <property type="match status" value="1"/>
</dbReference>
<evidence type="ECO:0000313" key="8">
    <source>
        <dbReference type="Proteomes" id="UP000424872"/>
    </source>
</evidence>
<evidence type="ECO:0000256" key="2">
    <source>
        <dbReference type="ARBA" id="ARBA00022679"/>
    </source>
</evidence>
<dbReference type="EMBL" id="JAUOOM010000004">
    <property type="protein sequence ID" value="MDO6406130.1"/>
    <property type="molecule type" value="Genomic_DNA"/>
</dbReference>
<dbReference type="SMART" id="SM00827">
    <property type="entry name" value="PKS_AT"/>
    <property type="match status" value="1"/>
</dbReference>
<organism evidence="7 8">
    <name type="scientific">Pantoea phytobeneficialis</name>
    <dbReference type="NCBI Taxonomy" id="2052056"/>
    <lineage>
        <taxon>Bacteria</taxon>
        <taxon>Pseudomonadati</taxon>
        <taxon>Pseudomonadota</taxon>
        <taxon>Gammaproteobacteria</taxon>
        <taxon>Enterobacterales</taxon>
        <taxon>Erwiniaceae</taxon>
        <taxon>Pantoea</taxon>
    </lineage>
</organism>
<evidence type="ECO:0000256" key="4">
    <source>
        <dbReference type="ARBA" id="ARBA00048462"/>
    </source>
</evidence>